<organism evidence="1 2">
    <name type="scientific">Streptomyces malaysiensis</name>
    <dbReference type="NCBI Taxonomy" id="92644"/>
    <lineage>
        <taxon>Bacteria</taxon>
        <taxon>Bacillati</taxon>
        <taxon>Actinomycetota</taxon>
        <taxon>Actinomycetes</taxon>
        <taxon>Kitasatosporales</taxon>
        <taxon>Streptomycetaceae</taxon>
        <taxon>Streptomyces</taxon>
        <taxon>Streptomyces violaceusniger group</taxon>
    </lineage>
</organism>
<comment type="caution">
    <text evidence="1">The sequence shown here is derived from an EMBL/GenBank/DDBJ whole genome shotgun (WGS) entry which is preliminary data.</text>
</comment>
<sequence>MSPPGGQWNKNISSEEIGGEFVPGSVIHCGVHGGDARFPAVIELVKPQQLTVWSGANAGSHGIHGFMFSRGETGLL</sequence>
<dbReference type="EMBL" id="LJIW01000001">
    <property type="protein sequence ID" value="PNG93984.1"/>
    <property type="molecule type" value="Genomic_DNA"/>
</dbReference>
<dbReference type="RefSeq" id="WP_102932951.1">
    <property type="nucleotide sequence ID" value="NZ_LJIW01000001.1"/>
</dbReference>
<evidence type="ECO:0000313" key="2">
    <source>
        <dbReference type="Proteomes" id="UP000236520"/>
    </source>
</evidence>
<proteinExistence type="predicted"/>
<dbReference type="Proteomes" id="UP000236520">
    <property type="component" value="Unassembled WGS sequence"/>
</dbReference>
<dbReference type="AlphaFoldDB" id="A0A2J7Z138"/>
<reference evidence="1 2" key="1">
    <citation type="submission" date="2015-09" db="EMBL/GenBank/DDBJ databases">
        <title>Genome sequence, genome mining and natural product profiling of a biocontrol bacterium Streptomyces malaysiensis F913.</title>
        <authorList>
            <person name="Xu Y."/>
            <person name="Wei J."/>
            <person name="Xie J."/>
            <person name="Li T."/>
            <person name="Zhou Z."/>
        </authorList>
    </citation>
    <scope>NUCLEOTIDE SEQUENCE [LARGE SCALE GENOMIC DNA]</scope>
    <source>
        <strain evidence="1 2">F913</strain>
    </source>
</reference>
<gene>
    <name evidence="1" type="ORF">SMF913_10009</name>
</gene>
<accession>A0A2J7Z138</accession>
<keyword evidence="2" id="KW-1185">Reference proteome</keyword>
<evidence type="ECO:0000313" key="1">
    <source>
        <dbReference type="EMBL" id="PNG93984.1"/>
    </source>
</evidence>
<name>A0A2J7Z138_STRMQ</name>
<protein>
    <submittedName>
        <fullName evidence="1">Uncharacterized protein</fullName>
    </submittedName>
</protein>